<comment type="subunit">
    <text evidence="4">Component of the Mediator complex.</text>
</comment>
<dbReference type="EMBL" id="RXGB01020914">
    <property type="protein sequence ID" value="TMW81881.1"/>
    <property type="molecule type" value="Genomic_DNA"/>
</dbReference>
<proteinExistence type="inferred from homology"/>
<gene>
    <name evidence="4" type="primary">MED20</name>
    <name evidence="5" type="ORF">EJD97_007492</name>
</gene>
<evidence type="ECO:0000313" key="5">
    <source>
        <dbReference type="EMBL" id="TMW81881.1"/>
    </source>
</evidence>
<dbReference type="GO" id="GO:0006357">
    <property type="term" value="P:regulation of transcription by RNA polymerase II"/>
    <property type="evidence" value="ECO:0007669"/>
    <property type="project" value="InterPro"/>
</dbReference>
<comment type="function">
    <text evidence="4">Component of the Mediator complex, a coactivator involved in the regulated transcription of nearly all RNA polymerase II-dependent genes. Mediator functions as a bridge to convey information from gene-specific regulatory proteins to the basal RNA polymerase II transcription machinery. Mediator is recruited to promoters by direct interactions with regulatory proteins and serves as a scaffold for the assembly of a functional preinitiation complex with RNA polymerase II and the general transcription factors.</text>
</comment>
<protein>
    <recommendedName>
        <fullName evidence="4">Mediator of RNA polymerase II transcription subunit 20</fullName>
    </recommendedName>
    <alternativeName>
        <fullName evidence="4">Mediator complex subunit 20</fullName>
    </alternativeName>
</protein>
<evidence type="ECO:0000256" key="2">
    <source>
        <dbReference type="ARBA" id="ARBA00010743"/>
    </source>
</evidence>
<dbReference type="GO" id="GO:0016592">
    <property type="term" value="C:mediator complex"/>
    <property type="evidence" value="ECO:0007669"/>
    <property type="project" value="InterPro"/>
</dbReference>
<keyword evidence="4" id="KW-0804">Transcription</keyword>
<comment type="caution">
    <text evidence="5">The sequence shown here is derived from an EMBL/GenBank/DDBJ whole genome shotgun (WGS) entry which is preliminary data.</text>
</comment>
<dbReference type="AlphaFoldDB" id="A0A6N2AL91"/>
<dbReference type="PANTHER" id="PTHR12465">
    <property type="entry name" value="UBIQUITIN SPECIFIC PROTEASE HOMOLOG 49"/>
    <property type="match status" value="1"/>
</dbReference>
<keyword evidence="3 4" id="KW-0539">Nucleus</keyword>
<evidence type="ECO:0000256" key="3">
    <source>
        <dbReference type="ARBA" id="ARBA00023242"/>
    </source>
</evidence>
<comment type="similarity">
    <text evidence="2 4">Belongs to the Mediator complex subunit 20 family.</text>
</comment>
<reference evidence="5" key="1">
    <citation type="submission" date="2019-05" db="EMBL/GenBank/DDBJ databases">
        <title>The de novo reference genome and transcriptome assemblies of the wild tomato species Solanum chilense.</title>
        <authorList>
            <person name="Stam R."/>
            <person name="Nosenko T."/>
            <person name="Hoerger A.C."/>
            <person name="Stephan W."/>
            <person name="Seidel M.A."/>
            <person name="Kuhn J.M.M."/>
            <person name="Haberer G."/>
            <person name="Tellier A."/>
        </authorList>
    </citation>
    <scope>NUCLEOTIDE SEQUENCE</scope>
    <source>
        <tissue evidence="5">Mature leaves</tissue>
    </source>
</reference>
<comment type="subcellular location">
    <subcellularLocation>
        <location evidence="1 4">Nucleus</location>
    </subcellularLocation>
</comment>
<dbReference type="PANTHER" id="PTHR12465:SF4">
    <property type="entry name" value="MEDIATOR OF RNA POLYMERASE II TRANSCRIPTION SUBUNIT 20"/>
    <property type="match status" value="1"/>
</dbReference>
<dbReference type="GO" id="GO:0003713">
    <property type="term" value="F:transcription coactivator activity"/>
    <property type="evidence" value="ECO:0007669"/>
    <property type="project" value="TreeGrafter"/>
</dbReference>
<evidence type="ECO:0000256" key="4">
    <source>
        <dbReference type="RuleBase" id="RU364152"/>
    </source>
</evidence>
<organism evidence="5">
    <name type="scientific">Solanum chilense</name>
    <name type="common">Tomato</name>
    <name type="synonym">Lycopersicon chilense</name>
    <dbReference type="NCBI Taxonomy" id="4083"/>
    <lineage>
        <taxon>Eukaryota</taxon>
        <taxon>Viridiplantae</taxon>
        <taxon>Streptophyta</taxon>
        <taxon>Embryophyta</taxon>
        <taxon>Tracheophyta</taxon>
        <taxon>Spermatophyta</taxon>
        <taxon>Magnoliopsida</taxon>
        <taxon>eudicotyledons</taxon>
        <taxon>Gunneridae</taxon>
        <taxon>Pentapetalae</taxon>
        <taxon>asterids</taxon>
        <taxon>lamiids</taxon>
        <taxon>Solanales</taxon>
        <taxon>Solanaceae</taxon>
        <taxon>Solanoideae</taxon>
        <taxon>Solaneae</taxon>
        <taxon>Solanum</taxon>
        <taxon>Solanum subgen. Lycopersicon</taxon>
    </lineage>
</organism>
<dbReference type="Pfam" id="PF08612">
    <property type="entry name" value="Med20"/>
    <property type="match status" value="1"/>
</dbReference>
<sequence length="222" mass="25565">MPIKWVLCWQPNAGTTINRQILIEVSNCVERINGVKEGGWNNTFCFYKPIHKEQANESEIPQIFLGVSLQEQPDKFYMTLIRQRLIVEAKSSMQIIIENFQSYRMKLAVNCEGFHYRLGDFRVRVGKVAPINSENLRGIVMEMEYLPISSWKTSHLIMSEFFEILKETLGKKSLPGHFVQTEPKISKFGLSDQYTPQHIVVQYASILAQMKATSQSSQATRN</sequence>
<dbReference type="InterPro" id="IPR013921">
    <property type="entry name" value="Mediator_Med20"/>
</dbReference>
<keyword evidence="4" id="KW-0010">Activator</keyword>
<evidence type="ECO:0000256" key="1">
    <source>
        <dbReference type="ARBA" id="ARBA00004123"/>
    </source>
</evidence>
<keyword evidence="4" id="KW-0805">Transcription regulation</keyword>
<accession>A0A6N2AL91</accession>
<name>A0A6N2AL91_SOLCI</name>